<accession>F4RKF6</accession>
<feature type="compositionally biased region" description="Basic residues" evidence="1">
    <location>
        <begin position="299"/>
        <end position="308"/>
    </location>
</feature>
<organism evidence="3">
    <name type="scientific">Melampsora larici-populina (strain 98AG31 / pathotype 3-4-7)</name>
    <name type="common">Poplar leaf rust fungus</name>
    <dbReference type="NCBI Taxonomy" id="747676"/>
    <lineage>
        <taxon>Eukaryota</taxon>
        <taxon>Fungi</taxon>
        <taxon>Dikarya</taxon>
        <taxon>Basidiomycota</taxon>
        <taxon>Pucciniomycotina</taxon>
        <taxon>Pucciniomycetes</taxon>
        <taxon>Pucciniales</taxon>
        <taxon>Melampsoraceae</taxon>
        <taxon>Melampsora</taxon>
    </lineage>
</organism>
<sequence>MSDEDSVTGHGIYLSSNFEIEEKITPEQPQRETQYRTYVLSIPCSGADRDRCFTYEIRATGFSGKNLKLIPKNIYHLRGAFFPRNLLDTSGDQLFFEASDRGVITNGKSFPYSLIDNVGITGLGRISKITTTVETSIQHMIPKNPNKDKVTTIVTVEHSDYHPESKSAKVVKEGRECLFHGYIKDLNEITNCYVVIVSRVSPTSGHVEPSEMTTEPGIKARPADTKGNQNPNKPVNIPFGPSDFAETSFSSASSRSQTSSSKDKVQDEDIEEEYSVPAKKTKTRAPPKPTGAPASQPAKRPRAPRARRGAGPEKVLDIALDD</sequence>
<dbReference type="GeneID" id="18934050"/>
<dbReference type="VEuPathDB" id="FungiDB:MELLADRAFT_86004"/>
<evidence type="ECO:0000313" key="2">
    <source>
        <dbReference type="EMBL" id="EGG07088.1"/>
    </source>
</evidence>
<feature type="compositionally biased region" description="Low complexity" evidence="1">
    <location>
        <begin position="242"/>
        <end position="260"/>
    </location>
</feature>
<dbReference type="InParanoid" id="F4RKF6"/>
<feature type="region of interest" description="Disordered" evidence="1">
    <location>
        <begin position="203"/>
        <end position="322"/>
    </location>
</feature>
<name>F4RKF6_MELLP</name>
<dbReference type="HOGENOM" id="CLU_052203_0_0_1"/>
<evidence type="ECO:0000313" key="3">
    <source>
        <dbReference type="Proteomes" id="UP000001072"/>
    </source>
</evidence>
<protein>
    <submittedName>
        <fullName evidence="2">Uncharacterized protein</fullName>
    </submittedName>
</protein>
<evidence type="ECO:0000256" key="1">
    <source>
        <dbReference type="SAM" id="MobiDB-lite"/>
    </source>
</evidence>
<proteinExistence type="predicted"/>
<dbReference type="AlphaFoldDB" id="F4RKF6"/>
<keyword evidence="3" id="KW-1185">Reference proteome</keyword>
<gene>
    <name evidence="2" type="ORF">MELLADRAFT_86004</name>
</gene>
<reference evidence="3" key="1">
    <citation type="journal article" date="2011" name="Proc. Natl. Acad. Sci. U.S.A.">
        <title>Obligate biotrophy features unraveled by the genomic analysis of rust fungi.</title>
        <authorList>
            <person name="Duplessis S."/>
            <person name="Cuomo C.A."/>
            <person name="Lin Y.-C."/>
            <person name="Aerts A."/>
            <person name="Tisserant E."/>
            <person name="Veneault-Fourrey C."/>
            <person name="Joly D.L."/>
            <person name="Hacquard S."/>
            <person name="Amselem J."/>
            <person name="Cantarel B.L."/>
            <person name="Chiu R."/>
            <person name="Coutinho P.M."/>
            <person name="Feau N."/>
            <person name="Field M."/>
            <person name="Frey P."/>
            <person name="Gelhaye E."/>
            <person name="Goldberg J."/>
            <person name="Grabherr M.G."/>
            <person name="Kodira C.D."/>
            <person name="Kohler A."/>
            <person name="Kuees U."/>
            <person name="Lindquist E.A."/>
            <person name="Lucas S.M."/>
            <person name="Mago R."/>
            <person name="Mauceli E."/>
            <person name="Morin E."/>
            <person name="Murat C."/>
            <person name="Pangilinan J.L."/>
            <person name="Park R."/>
            <person name="Pearson M."/>
            <person name="Quesneville H."/>
            <person name="Rouhier N."/>
            <person name="Sakthikumar S."/>
            <person name="Salamov A.A."/>
            <person name="Schmutz J."/>
            <person name="Selles B."/>
            <person name="Shapiro H."/>
            <person name="Tanguay P."/>
            <person name="Tuskan G.A."/>
            <person name="Henrissat B."/>
            <person name="Van de Peer Y."/>
            <person name="Rouze P."/>
            <person name="Ellis J.G."/>
            <person name="Dodds P.N."/>
            <person name="Schein J.E."/>
            <person name="Zhong S."/>
            <person name="Hamelin R.C."/>
            <person name="Grigoriev I.V."/>
            <person name="Szabo L.J."/>
            <person name="Martin F."/>
        </authorList>
    </citation>
    <scope>NUCLEOTIDE SEQUENCE [LARGE SCALE GENOMIC DNA]</scope>
    <source>
        <strain evidence="3">98AG31 / pathotype 3-4-7</strain>
    </source>
</reference>
<dbReference type="EMBL" id="GL883105">
    <property type="protein sequence ID" value="EGG07088.1"/>
    <property type="molecule type" value="Genomic_DNA"/>
</dbReference>
<dbReference type="KEGG" id="mlr:MELLADRAFT_86004"/>
<dbReference type="RefSeq" id="XP_007409530.1">
    <property type="nucleotide sequence ID" value="XM_007409468.1"/>
</dbReference>
<dbReference type="Proteomes" id="UP000001072">
    <property type="component" value="Unassembled WGS sequence"/>
</dbReference>